<evidence type="ECO:0000256" key="1">
    <source>
        <dbReference type="SAM" id="MobiDB-lite"/>
    </source>
</evidence>
<dbReference type="EMBL" id="JAUIZM010000003">
    <property type="protein sequence ID" value="KAK1394496.1"/>
    <property type="molecule type" value="Genomic_DNA"/>
</dbReference>
<evidence type="ECO:0000313" key="3">
    <source>
        <dbReference type="Proteomes" id="UP001237642"/>
    </source>
</evidence>
<proteinExistence type="predicted"/>
<gene>
    <name evidence="2" type="ORF">POM88_013552</name>
</gene>
<dbReference type="AlphaFoldDB" id="A0AAD8J1A0"/>
<feature type="region of interest" description="Disordered" evidence="1">
    <location>
        <begin position="79"/>
        <end position="151"/>
    </location>
</feature>
<organism evidence="2 3">
    <name type="scientific">Heracleum sosnowskyi</name>
    <dbReference type="NCBI Taxonomy" id="360622"/>
    <lineage>
        <taxon>Eukaryota</taxon>
        <taxon>Viridiplantae</taxon>
        <taxon>Streptophyta</taxon>
        <taxon>Embryophyta</taxon>
        <taxon>Tracheophyta</taxon>
        <taxon>Spermatophyta</taxon>
        <taxon>Magnoliopsida</taxon>
        <taxon>eudicotyledons</taxon>
        <taxon>Gunneridae</taxon>
        <taxon>Pentapetalae</taxon>
        <taxon>asterids</taxon>
        <taxon>campanulids</taxon>
        <taxon>Apiales</taxon>
        <taxon>Apiaceae</taxon>
        <taxon>Apioideae</taxon>
        <taxon>apioid superclade</taxon>
        <taxon>Tordylieae</taxon>
        <taxon>Tordyliinae</taxon>
        <taxon>Heracleum</taxon>
    </lineage>
</organism>
<feature type="region of interest" description="Disordered" evidence="1">
    <location>
        <begin position="364"/>
        <end position="407"/>
    </location>
</feature>
<accession>A0AAD8J1A0</accession>
<protein>
    <submittedName>
        <fullName evidence="2">Uncharacterized protein</fullName>
    </submittedName>
</protein>
<keyword evidence="3" id="KW-1185">Reference proteome</keyword>
<name>A0AAD8J1A0_9APIA</name>
<feature type="compositionally biased region" description="Basic residues" evidence="1">
    <location>
        <begin position="123"/>
        <end position="133"/>
    </location>
</feature>
<dbReference type="Proteomes" id="UP001237642">
    <property type="component" value="Unassembled WGS sequence"/>
</dbReference>
<reference evidence="2" key="1">
    <citation type="submission" date="2023-02" db="EMBL/GenBank/DDBJ databases">
        <title>Genome of toxic invasive species Heracleum sosnowskyi carries increased number of genes despite the absence of recent whole-genome duplications.</title>
        <authorList>
            <person name="Schelkunov M."/>
            <person name="Shtratnikova V."/>
            <person name="Makarenko M."/>
            <person name="Klepikova A."/>
            <person name="Omelchenko D."/>
            <person name="Novikova G."/>
            <person name="Obukhova E."/>
            <person name="Bogdanov V."/>
            <person name="Penin A."/>
            <person name="Logacheva M."/>
        </authorList>
    </citation>
    <scope>NUCLEOTIDE SEQUENCE</scope>
    <source>
        <strain evidence="2">Hsosn_3</strain>
        <tissue evidence="2">Leaf</tissue>
    </source>
</reference>
<reference evidence="2" key="2">
    <citation type="submission" date="2023-05" db="EMBL/GenBank/DDBJ databases">
        <authorList>
            <person name="Schelkunov M.I."/>
        </authorList>
    </citation>
    <scope>NUCLEOTIDE SEQUENCE</scope>
    <source>
        <strain evidence="2">Hsosn_3</strain>
        <tissue evidence="2">Leaf</tissue>
    </source>
</reference>
<evidence type="ECO:0000313" key="2">
    <source>
        <dbReference type="EMBL" id="KAK1394496.1"/>
    </source>
</evidence>
<sequence length="510" mass="56922">MTENRGVVYFARFCQLIFSECVSEVEIAENDVIPCFKLHKRIFSDLTNKDNKKGDVGVLLLPEFVRQFQEDSQQQQIANAEAGPSVSPSQRSKKSKVRAVKSDRVNPLTAEAGVSNTDDMPQKKRLKKRRANRAKSDATNEESETDDETLHQRKRRLVAAHLFGAENISSTVAENFEVELQENEAVNMDRVSMENVAPVPTEDRVNADAGMMNFEKEAPTSKNDDVVEEDADHSDSRVFEKLDFFVGGDNPDAHPTISTCDTEDVEADQATLVIEDSVGSHTEVLSVNNANSEQGEEVDQSLEDAAKNVQEAADKLISEDIILEALQQSVVEVVTKETELMQTANSEIPEPVAEKVLDEAAQSNFETTSENVPAENTAENDNDDDSSDHSQEELSDSPANSDEQREVNRATAEHYQDMYYNRWAAADCIFSAQRAADFLGDSVKTISNPDILTSLKATVIQIKSLHNRFDESHKEVTALRNEVSLRDLTLKNDRAYYNSMFKKQAKAWES</sequence>
<comment type="caution">
    <text evidence="2">The sequence shown here is derived from an EMBL/GenBank/DDBJ whole genome shotgun (WGS) entry which is preliminary data.</text>
</comment>